<dbReference type="SUPFAM" id="SSF49363">
    <property type="entry name" value="Purple acid phosphatase, N-terminal domain"/>
    <property type="match status" value="1"/>
</dbReference>
<feature type="transmembrane region" description="Helical" evidence="1">
    <location>
        <begin position="12"/>
        <end position="30"/>
    </location>
</feature>
<dbReference type="Proteomes" id="UP000176665">
    <property type="component" value="Unassembled WGS sequence"/>
</dbReference>
<reference evidence="3 4" key="1">
    <citation type="journal article" date="2016" name="Nat. Commun.">
        <title>Thousands of microbial genomes shed light on interconnected biogeochemical processes in an aquifer system.</title>
        <authorList>
            <person name="Anantharaman K."/>
            <person name="Brown C.T."/>
            <person name="Hug L.A."/>
            <person name="Sharon I."/>
            <person name="Castelle C.J."/>
            <person name="Probst A.J."/>
            <person name="Thomas B.C."/>
            <person name="Singh A."/>
            <person name="Wilkins M.J."/>
            <person name="Karaoz U."/>
            <person name="Brodie E.L."/>
            <person name="Williams K.H."/>
            <person name="Hubbard S.S."/>
            <person name="Banfield J.F."/>
        </authorList>
    </citation>
    <scope>NUCLEOTIDE SEQUENCE [LARGE SCALE GENOMIC DNA]</scope>
</reference>
<organism evidence="3 4">
    <name type="scientific">Candidatus Gottesmanbacteria bacterium RBG_16_37_8</name>
    <dbReference type="NCBI Taxonomy" id="1798371"/>
    <lineage>
        <taxon>Bacteria</taxon>
        <taxon>Candidatus Gottesmaniibacteriota</taxon>
    </lineage>
</organism>
<gene>
    <name evidence="3" type="ORF">A2W14_02745</name>
</gene>
<comment type="caution">
    <text evidence="3">The sequence shown here is derived from an EMBL/GenBank/DDBJ whole genome shotgun (WGS) entry which is preliminary data.</text>
</comment>
<sequence length="221" mass="23379">MTLGILNKNIKYLILFLISIAVFIITIFLGRTASSFFAKAQACPAKNIRAEKVGPNSSSIIWETDEATLGRVEYGTNASSLTFTAPEAETTASHSVPLTLLTPNTIYYYLVAIGDVKCDSTGGKCEGDCTPYTFTSSSLTSDGQGSGNLSPTKVVPTQTKAALSVSPAPTSALSLFCRAVQTNIGKNSKVATEWATLKTYDIDGNGIINGLDIIKCQKSGK</sequence>
<dbReference type="GO" id="GO:0046872">
    <property type="term" value="F:metal ion binding"/>
    <property type="evidence" value="ECO:0007669"/>
    <property type="project" value="InterPro"/>
</dbReference>
<dbReference type="InterPro" id="IPR008963">
    <property type="entry name" value="Purple_acid_Pase-like_N"/>
</dbReference>
<protein>
    <recommendedName>
        <fullName evidence="2">Purple acid phosphatase N-terminal domain-containing protein</fullName>
    </recommendedName>
</protein>
<dbReference type="InterPro" id="IPR015914">
    <property type="entry name" value="PAPs_N"/>
</dbReference>
<evidence type="ECO:0000259" key="2">
    <source>
        <dbReference type="Pfam" id="PF16656"/>
    </source>
</evidence>
<keyword evidence="1" id="KW-1133">Transmembrane helix</keyword>
<evidence type="ECO:0000313" key="4">
    <source>
        <dbReference type="Proteomes" id="UP000176665"/>
    </source>
</evidence>
<dbReference type="Pfam" id="PF16656">
    <property type="entry name" value="Pur_ac_phosph_N"/>
    <property type="match status" value="1"/>
</dbReference>
<evidence type="ECO:0000256" key="1">
    <source>
        <dbReference type="SAM" id="Phobius"/>
    </source>
</evidence>
<accession>A0A1F5YQ72</accession>
<dbReference type="Gene3D" id="2.60.40.380">
    <property type="entry name" value="Purple acid phosphatase-like, N-terminal"/>
    <property type="match status" value="1"/>
</dbReference>
<dbReference type="InterPro" id="IPR018247">
    <property type="entry name" value="EF_Hand_1_Ca_BS"/>
</dbReference>
<dbReference type="EMBL" id="MFJA01000074">
    <property type="protein sequence ID" value="OGG02137.1"/>
    <property type="molecule type" value="Genomic_DNA"/>
</dbReference>
<name>A0A1F5YQ72_9BACT</name>
<evidence type="ECO:0000313" key="3">
    <source>
        <dbReference type="EMBL" id="OGG02137.1"/>
    </source>
</evidence>
<keyword evidence="1" id="KW-0472">Membrane</keyword>
<feature type="domain" description="Purple acid phosphatase N-terminal" evidence="2">
    <location>
        <begin position="54"/>
        <end position="112"/>
    </location>
</feature>
<dbReference type="GO" id="GO:0003993">
    <property type="term" value="F:acid phosphatase activity"/>
    <property type="evidence" value="ECO:0007669"/>
    <property type="project" value="InterPro"/>
</dbReference>
<dbReference type="PROSITE" id="PS00018">
    <property type="entry name" value="EF_HAND_1"/>
    <property type="match status" value="1"/>
</dbReference>
<dbReference type="AlphaFoldDB" id="A0A1F5YQ72"/>
<proteinExistence type="predicted"/>
<keyword evidence="1" id="KW-0812">Transmembrane</keyword>